<evidence type="ECO:0000313" key="3">
    <source>
        <dbReference type="Proteomes" id="UP000054342"/>
    </source>
</evidence>
<keyword evidence="3" id="KW-1185">Reference proteome</keyword>
<dbReference type="AlphaFoldDB" id="A0A0D2D5K3"/>
<dbReference type="OrthoDB" id="4161586at2759"/>
<dbReference type="RefSeq" id="XP_013318201.1">
    <property type="nucleotide sequence ID" value="XM_013462747.1"/>
</dbReference>
<dbReference type="EMBL" id="KN847318">
    <property type="protein sequence ID" value="KIW57617.1"/>
    <property type="molecule type" value="Genomic_DNA"/>
</dbReference>
<sequence length="399" mass="46293">MSDVLTQSGIQDLLKRIRDLGPICEEHLRRGLYDSTTFEWKEQGILGLPKNAEQIIPPWHPSSPYLTDRRSAMAWFYREFGVIGFWYWVGQIARQEIAAEEEASEVSKHDSSWDKILKDHELDADSRMLYYLSAIPPENIDSQYWCTGCNKYDYQQGRARYLDNANQEESIRLWLYVLDDKILNDARRRSLADPNYPLLHVPLRRTFPYAGLSINVASRATAHHGHTGSECIVYGLFTAVVRWKYGRQFDVIHFTYQILKNVRPDDIGLLEILGSIIASAYTWDTGLSANFAGLQRGNKASDPPPTYYQDLRTNALEFRDSGIQNQQITESIRKIEEWKQFTPLMQQMRAERPDYRSLVNENEAKMQQLVQQAEALELNLQLTELDELAKEYEAEKRAK</sequence>
<protein>
    <submittedName>
        <fullName evidence="2">Uncharacterized protein</fullName>
    </submittedName>
</protein>
<keyword evidence="1" id="KW-0175">Coiled coil</keyword>
<proteinExistence type="predicted"/>
<dbReference type="Proteomes" id="UP000054342">
    <property type="component" value="Unassembled WGS sequence"/>
</dbReference>
<evidence type="ECO:0000313" key="2">
    <source>
        <dbReference type="EMBL" id="KIW57617.1"/>
    </source>
</evidence>
<dbReference type="HOGENOM" id="CLU_690844_0_0_1"/>
<gene>
    <name evidence="2" type="ORF">PV05_02186</name>
</gene>
<name>A0A0D2D5K3_9EURO</name>
<feature type="coiled-coil region" evidence="1">
    <location>
        <begin position="359"/>
        <end position="398"/>
    </location>
</feature>
<dbReference type="GeneID" id="25324094"/>
<organism evidence="2 3">
    <name type="scientific">Exophiala xenobiotica</name>
    <dbReference type="NCBI Taxonomy" id="348802"/>
    <lineage>
        <taxon>Eukaryota</taxon>
        <taxon>Fungi</taxon>
        <taxon>Dikarya</taxon>
        <taxon>Ascomycota</taxon>
        <taxon>Pezizomycotina</taxon>
        <taxon>Eurotiomycetes</taxon>
        <taxon>Chaetothyriomycetidae</taxon>
        <taxon>Chaetothyriales</taxon>
        <taxon>Herpotrichiellaceae</taxon>
        <taxon>Exophiala</taxon>
    </lineage>
</organism>
<accession>A0A0D2D5K3</accession>
<evidence type="ECO:0000256" key="1">
    <source>
        <dbReference type="SAM" id="Coils"/>
    </source>
</evidence>
<reference evidence="2 3" key="1">
    <citation type="submission" date="2015-01" db="EMBL/GenBank/DDBJ databases">
        <title>The Genome Sequence of Exophiala xenobiotica CBS118157.</title>
        <authorList>
            <consortium name="The Broad Institute Genomics Platform"/>
            <person name="Cuomo C."/>
            <person name="de Hoog S."/>
            <person name="Gorbushina A."/>
            <person name="Stielow B."/>
            <person name="Teixiera M."/>
            <person name="Abouelleil A."/>
            <person name="Chapman S.B."/>
            <person name="Priest M."/>
            <person name="Young S.K."/>
            <person name="Wortman J."/>
            <person name="Nusbaum C."/>
            <person name="Birren B."/>
        </authorList>
    </citation>
    <scope>NUCLEOTIDE SEQUENCE [LARGE SCALE GENOMIC DNA]</scope>
    <source>
        <strain evidence="2 3">CBS 118157</strain>
    </source>
</reference>